<organism evidence="2 3">
    <name type="scientific">Candidatus Nitronereus thalassa</name>
    <dbReference type="NCBI Taxonomy" id="3020898"/>
    <lineage>
        <taxon>Bacteria</taxon>
        <taxon>Pseudomonadati</taxon>
        <taxon>Nitrospirota</taxon>
        <taxon>Nitrospiria</taxon>
        <taxon>Nitrospirales</taxon>
        <taxon>Nitrospiraceae</taxon>
        <taxon>Candidatus Nitronereus</taxon>
    </lineage>
</organism>
<feature type="domain" description="DUF4301" evidence="1">
    <location>
        <begin position="12"/>
        <end position="520"/>
    </location>
</feature>
<dbReference type="EMBL" id="JAQOUE010000002">
    <property type="protein sequence ID" value="MDT7043978.1"/>
    <property type="molecule type" value="Genomic_DNA"/>
</dbReference>
<evidence type="ECO:0000313" key="2">
    <source>
        <dbReference type="EMBL" id="MDT7043978.1"/>
    </source>
</evidence>
<protein>
    <submittedName>
        <fullName evidence="2">DUF4301 family protein</fullName>
    </submittedName>
</protein>
<proteinExistence type="predicted"/>
<dbReference type="InterPro" id="IPR025393">
    <property type="entry name" value="DUF4301"/>
</dbReference>
<comment type="caution">
    <text evidence="2">The sequence shown here is derived from an EMBL/GenBank/DDBJ whole genome shotgun (WGS) entry which is preliminary data.</text>
</comment>
<sequence length="522" mass="59174">MNSTCKIDHMLTQHDRECIAKRGTSVETIEHQLTTFQRGIPFTHITKPCTIQDGITQFTKSDLPDLEATFGQAMTTGRVTKFVPASGAASRMFKTLLAICADSTIAAPFSVTPSEQSDLETFLQRLSDFAFINDLTSTLSKQGHQLENLRDQGQHQPILEALLHPTGLNYAKRPKGLLAFHRYPDHIRTPIEEHLIEATVYAKDANNQAQVHFTISPEHQEAVQEHIEVARQRFKKADHDWIVTCSLQKASSDTIAVDLNNQPFRDRHGNLLFRPGGHGALLTNVNELEGDIVFIKNIDNVVPDHLKEETYTYKRAIGGYLISIQGTLFEYLRQLDKESATTQQLDDMLEWAQSTLHCSHPTPWKEWDRLQRTHHLRRFFHRPIRVCGMVKNTGDPGGGPFWVQHQDGTTSLQIVESSQVDPRSTEQQRIFASSTHFNPVDMVCGARDYQGKPFDLTQYIDPNAGFISQKSYEGRELKALELPGLWNGGMAKWHTIFVEVPRHTFNPVKTVFDLLLPAHQPE</sequence>
<accession>A0ABU3KCE9</accession>
<dbReference type="Proteomes" id="UP001250932">
    <property type="component" value="Unassembled WGS sequence"/>
</dbReference>
<evidence type="ECO:0000313" key="3">
    <source>
        <dbReference type="Proteomes" id="UP001250932"/>
    </source>
</evidence>
<dbReference type="InterPro" id="IPR029044">
    <property type="entry name" value="Nucleotide-diphossugar_trans"/>
</dbReference>
<dbReference type="RefSeq" id="WP_313834564.1">
    <property type="nucleotide sequence ID" value="NZ_JAQOUE010000002.1"/>
</dbReference>
<gene>
    <name evidence="2" type="ORF">PPG34_16625</name>
</gene>
<dbReference type="SUPFAM" id="SSF53448">
    <property type="entry name" value="Nucleotide-diphospho-sugar transferases"/>
    <property type="match status" value="1"/>
</dbReference>
<evidence type="ECO:0000259" key="1">
    <source>
        <dbReference type="Pfam" id="PF14134"/>
    </source>
</evidence>
<dbReference type="Pfam" id="PF14134">
    <property type="entry name" value="DUF4301"/>
    <property type="match status" value="1"/>
</dbReference>
<reference evidence="2 3" key="1">
    <citation type="journal article" date="2023" name="ISME J.">
        <title>Cultivation and genomic characterization of novel and ubiquitous marine nitrite-oxidizing bacteria from the Nitrospirales.</title>
        <authorList>
            <person name="Mueller A.J."/>
            <person name="Daebeler A."/>
            <person name="Herbold C.W."/>
            <person name="Kirkegaard R.H."/>
            <person name="Daims H."/>
        </authorList>
    </citation>
    <scope>NUCLEOTIDE SEQUENCE [LARGE SCALE GENOMIC DNA]</scope>
    <source>
        <strain evidence="2 3">EB</strain>
    </source>
</reference>
<keyword evidence="3" id="KW-1185">Reference proteome</keyword>
<name>A0ABU3KCE9_9BACT</name>